<evidence type="ECO:0000256" key="3">
    <source>
        <dbReference type="ARBA" id="ARBA00022824"/>
    </source>
</evidence>
<dbReference type="Ensembl" id="ENSCMIT00000014521.1">
    <property type="protein sequence ID" value="ENSCMIP00000014216.1"/>
    <property type="gene ID" value="ENSCMIG00000007073.1"/>
</dbReference>
<reference evidence="15" key="1">
    <citation type="journal article" date="2006" name="Science">
        <title>Ancient noncoding elements conserved in the human genome.</title>
        <authorList>
            <person name="Venkatesh B."/>
            <person name="Kirkness E.F."/>
            <person name="Loh Y.H."/>
            <person name="Halpern A.L."/>
            <person name="Lee A.P."/>
            <person name="Johnson J."/>
            <person name="Dandona N."/>
            <person name="Viswanathan L.D."/>
            <person name="Tay A."/>
            <person name="Venter J.C."/>
            <person name="Strausberg R.L."/>
            <person name="Brenner S."/>
        </authorList>
    </citation>
    <scope>NUCLEOTIDE SEQUENCE [LARGE SCALE GENOMIC DNA]</scope>
</reference>
<feature type="region of interest" description="Disordered" evidence="11">
    <location>
        <begin position="1"/>
        <end position="24"/>
    </location>
</feature>
<dbReference type="Gene3D" id="2.60.40.10">
    <property type="entry name" value="Immunoglobulins"/>
    <property type="match status" value="3"/>
</dbReference>
<dbReference type="GeneTree" id="ENSGT00940000159142"/>
<dbReference type="GO" id="GO:0016323">
    <property type="term" value="C:basolateral plasma membrane"/>
    <property type="evidence" value="ECO:0007669"/>
    <property type="project" value="UniProtKB-SubCell"/>
</dbReference>
<evidence type="ECO:0000256" key="6">
    <source>
        <dbReference type="ARBA" id="ARBA00023170"/>
    </source>
</evidence>
<dbReference type="GO" id="GO:0030424">
    <property type="term" value="C:axon"/>
    <property type="evidence" value="ECO:0007669"/>
    <property type="project" value="TreeGrafter"/>
</dbReference>
<dbReference type="InterPro" id="IPR036179">
    <property type="entry name" value="Ig-like_dom_sf"/>
</dbReference>
<dbReference type="SMART" id="SM00409">
    <property type="entry name" value="IG"/>
    <property type="match status" value="2"/>
</dbReference>
<sequence>MNLTVDDSGTYECRANNDPDRNDLQKRPRIKWIRSQATVIILEYPIIIKQQLTNPGVDGQDEIVLSCNLTNPPSDIKGRVWRKDGADIPGTVDEDNSSLMQHRLQSVDAKNSGLYSCVYLTKPLSSETFQVKAAPGVTTYKKSEHGNEGDVGLLTCKSHGYPPVESWTWSRSTKDGGVEHIMNGTNNRFQIKITGNGTELRILALDIEKDQGEYYCNATNEIGARAEIIHLRVRGRFAALWPFLGIVAEVIVLVAIIFIYEKRRKPDELADDDEQGSAPLKSNAATNHKDKNVRQRNAN</sequence>
<keyword evidence="5" id="KW-1015">Disulfide bond</keyword>
<keyword evidence="12" id="KW-0812">Transmembrane</keyword>
<feature type="region of interest" description="Disordered" evidence="11">
    <location>
        <begin position="267"/>
        <end position="299"/>
    </location>
</feature>
<evidence type="ECO:0000256" key="2">
    <source>
        <dbReference type="ARBA" id="ARBA00022475"/>
    </source>
</evidence>
<keyword evidence="4 12" id="KW-0472">Membrane</keyword>
<evidence type="ECO:0000256" key="10">
    <source>
        <dbReference type="ARBA" id="ARBA00023876"/>
    </source>
</evidence>
<dbReference type="OMA" id="VTQWTWY"/>
<dbReference type="SUPFAM" id="SSF48726">
    <property type="entry name" value="Immunoglobulin"/>
    <property type="match status" value="2"/>
</dbReference>
<dbReference type="FunFam" id="2.60.40.10:FF:000387">
    <property type="entry name" value="Neuroplastin b"/>
    <property type="match status" value="1"/>
</dbReference>
<dbReference type="PANTHER" id="PTHR10075">
    <property type="entry name" value="BASIGIN RELATED"/>
    <property type="match status" value="1"/>
</dbReference>
<dbReference type="CDD" id="cd00096">
    <property type="entry name" value="Ig"/>
    <property type="match status" value="1"/>
</dbReference>
<evidence type="ECO:0000256" key="7">
    <source>
        <dbReference type="ARBA" id="ARBA00023180"/>
    </source>
</evidence>
<accession>A0A4W3HE99</accession>
<dbReference type="GO" id="GO:0098632">
    <property type="term" value="F:cell-cell adhesion mediator activity"/>
    <property type="evidence" value="ECO:0007669"/>
    <property type="project" value="TreeGrafter"/>
</dbReference>
<feature type="domain" description="Ig-like" evidence="13">
    <location>
        <begin position="135"/>
        <end position="234"/>
    </location>
</feature>
<reference evidence="14" key="5">
    <citation type="submission" date="2025-09" db="UniProtKB">
        <authorList>
            <consortium name="Ensembl"/>
        </authorList>
    </citation>
    <scope>IDENTIFICATION</scope>
</reference>
<evidence type="ECO:0000256" key="9">
    <source>
        <dbReference type="ARBA" id="ARBA00023768"/>
    </source>
</evidence>
<reference evidence="14" key="4">
    <citation type="submission" date="2025-08" db="UniProtKB">
        <authorList>
            <consortium name="Ensembl"/>
        </authorList>
    </citation>
    <scope>IDENTIFICATION</scope>
</reference>
<reference evidence="15" key="3">
    <citation type="journal article" date="2014" name="Nature">
        <title>Elephant shark genome provides unique insights into gnathostome evolution.</title>
        <authorList>
            <consortium name="International Elephant Shark Genome Sequencing Consortium"/>
            <person name="Venkatesh B."/>
            <person name="Lee A.P."/>
            <person name="Ravi V."/>
            <person name="Maurya A.K."/>
            <person name="Lian M.M."/>
            <person name="Swann J.B."/>
            <person name="Ohta Y."/>
            <person name="Flajnik M.F."/>
            <person name="Sutoh Y."/>
            <person name="Kasahara M."/>
            <person name="Hoon S."/>
            <person name="Gangu V."/>
            <person name="Roy S.W."/>
            <person name="Irimia M."/>
            <person name="Korzh V."/>
            <person name="Kondrychyn I."/>
            <person name="Lim Z.W."/>
            <person name="Tay B.H."/>
            <person name="Tohari S."/>
            <person name="Kong K.W."/>
            <person name="Ho S."/>
            <person name="Lorente-Galdos B."/>
            <person name="Quilez J."/>
            <person name="Marques-Bonet T."/>
            <person name="Raney B.J."/>
            <person name="Ingham P.W."/>
            <person name="Tay A."/>
            <person name="Hillier L.W."/>
            <person name="Minx P."/>
            <person name="Boehm T."/>
            <person name="Wilson R.K."/>
            <person name="Brenner S."/>
            <person name="Warren W.C."/>
        </authorList>
    </citation>
    <scope>NUCLEOTIDE SEQUENCE [LARGE SCALE GENOMIC DNA]</scope>
</reference>
<keyword evidence="6" id="KW-0675">Receptor</keyword>
<evidence type="ECO:0000256" key="12">
    <source>
        <dbReference type="SAM" id="Phobius"/>
    </source>
</evidence>
<comment type="subcellular location">
    <subcellularLocation>
        <location evidence="9">Basolateral cell membrane</location>
        <topology evidence="9">Single-pass type I membrane protein</topology>
    </subcellularLocation>
    <subcellularLocation>
        <location evidence="1">Endoplasmic reticulum membrane</location>
        <topology evidence="1">Single-pass type I membrane protein</topology>
    </subcellularLocation>
</comment>
<evidence type="ECO:0000313" key="15">
    <source>
        <dbReference type="Proteomes" id="UP000314986"/>
    </source>
</evidence>
<keyword evidence="2" id="KW-1003">Cell membrane</keyword>
<keyword evidence="3" id="KW-0256">Endoplasmic reticulum</keyword>
<feature type="transmembrane region" description="Helical" evidence="12">
    <location>
        <begin position="239"/>
        <end position="260"/>
    </location>
</feature>
<reference evidence="15" key="2">
    <citation type="journal article" date="2007" name="PLoS Biol.">
        <title>Survey sequencing and comparative analysis of the elephant shark (Callorhinchus milii) genome.</title>
        <authorList>
            <person name="Venkatesh B."/>
            <person name="Kirkness E.F."/>
            <person name="Loh Y.H."/>
            <person name="Halpern A.L."/>
            <person name="Lee A.P."/>
            <person name="Johnson J."/>
            <person name="Dandona N."/>
            <person name="Viswanathan L.D."/>
            <person name="Tay A."/>
            <person name="Venter J.C."/>
            <person name="Strausberg R.L."/>
            <person name="Brenner S."/>
        </authorList>
    </citation>
    <scope>NUCLEOTIDE SEQUENCE [LARGE SCALE GENOMIC DNA]</scope>
</reference>
<dbReference type="FunCoup" id="A0A4W3HE99">
    <property type="interactions" value="538"/>
</dbReference>
<dbReference type="InParanoid" id="A0A4W3HE99"/>
<keyword evidence="12" id="KW-1133">Transmembrane helix</keyword>
<evidence type="ECO:0000256" key="4">
    <source>
        <dbReference type="ARBA" id="ARBA00023136"/>
    </source>
</evidence>
<dbReference type="Pfam" id="PF13927">
    <property type="entry name" value="Ig_3"/>
    <property type="match status" value="1"/>
</dbReference>
<evidence type="ECO:0000259" key="13">
    <source>
        <dbReference type="PROSITE" id="PS50835"/>
    </source>
</evidence>
<evidence type="ECO:0000256" key="1">
    <source>
        <dbReference type="ARBA" id="ARBA00004115"/>
    </source>
</evidence>
<evidence type="ECO:0000256" key="5">
    <source>
        <dbReference type="ARBA" id="ARBA00023157"/>
    </source>
</evidence>
<dbReference type="AlphaFoldDB" id="A0A4W3HE99"/>
<feature type="compositionally biased region" description="Basic and acidic residues" evidence="11">
    <location>
        <begin position="15"/>
        <end position="24"/>
    </location>
</feature>
<keyword evidence="8" id="KW-0393">Immunoglobulin domain</keyword>
<dbReference type="InterPro" id="IPR007110">
    <property type="entry name" value="Ig-like_dom"/>
</dbReference>
<keyword evidence="15" id="KW-1185">Reference proteome</keyword>
<evidence type="ECO:0000256" key="8">
    <source>
        <dbReference type="ARBA" id="ARBA00023319"/>
    </source>
</evidence>
<dbReference type="PANTHER" id="PTHR10075:SF107">
    <property type="entry name" value="BASIGIN"/>
    <property type="match status" value="1"/>
</dbReference>
<dbReference type="PROSITE" id="PS50835">
    <property type="entry name" value="IG_LIKE"/>
    <property type="match status" value="2"/>
</dbReference>
<dbReference type="GO" id="GO:0007411">
    <property type="term" value="P:axon guidance"/>
    <property type="evidence" value="ECO:0007669"/>
    <property type="project" value="TreeGrafter"/>
</dbReference>
<organism evidence="14 15">
    <name type="scientific">Callorhinchus milii</name>
    <name type="common">Ghost shark</name>
    <dbReference type="NCBI Taxonomy" id="7868"/>
    <lineage>
        <taxon>Eukaryota</taxon>
        <taxon>Metazoa</taxon>
        <taxon>Chordata</taxon>
        <taxon>Craniata</taxon>
        <taxon>Vertebrata</taxon>
        <taxon>Chondrichthyes</taxon>
        <taxon>Holocephali</taxon>
        <taxon>Chimaeriformes</taxon>
        <taxon>Callorhinchidae</taxon>
        <taxon>Callorhinchus</taxon>
    </lineage>
</organism>
<dbReference type="GO" id="GO:0005789">
    <property type="term" value="C:endoplasmic reticulum membrane"/>
    <property type="evidence" value="ECO:0007669"/>
    <property type="project" value="UniProtKB-SubCell"/>
</dbReference>
<gene>
    <name evidence="14" type="primary">bsg</name>
</gene>
<protein>
    <recommendedName>
        <fullName evidence="10">Basigin</fullName>
    </recommendedName>
</protein>
<dbReference type="GO" id="GO:0007156">
    <property type="term" value="P:homophilic cell adhesion via plasma membrane adhesion molecules"/>
    <property type="evidence" value="ECO:0007669"/>
    <property type="project" value="TreeGrafter"/>
</dbReference>
<dbReference type="InterPro" id="IPR003599">
    <property type="entry name" value="Ig_sub"/>
</dbReference>
<feature type="domain" description="Ig-like" evidence="13">
    <location>
        <begin position="45"/>
        <end position="117"/>
    </location>
</feature>
<name>A0A4W3HE99_CALMI</name>
<dbReference type="PRINTS" id="PR01856">
    <property type="entry name" value="BASIGIN"/>
</dbReference>
<proteinExistence type="predicted"/>
<keyword evidence="7" id="KW-0325">Glycoprotein</keyword>
<dbReference type="GO" id="GO:0070593">
    <property type="term" value="P:dendrite self-avoidance"/>
    <property type="evidence" value="ECO:0007669"/>
    <property type="project" value="TreeGrafter"/>
</dbReference>
<evidence type="ECO:0000313" key="14">
    <source>
        <dbReference type="Ensembl" id="ENSCMIP00000014216.1"/>
    </source>
</evidence>
<dbReference type="Proteomes" id="UP000314986">
    <property type="component" value="Unassembled WGS sequence"/>
</dbReference>
<dbReference type="InterPro" id="IPR013783">
    <property type="entry name" value="Ig-like_fold"/>
</dbReference>
<evidence type="ECO:0000256" key="11">
    <source>
        <dbReference type="SAM" id="MobiDB-lite"/>
    </source>
</evidence>